<evidence type="ECO:0000313" key="2">
    <source>
        <dbReference type="EMBL" id="OGC81124.1"/>
    </source>
</evidence>
<keyword evidence="1" id="KW-0812">Transmembrane</keyword>
<evidence type="ECO:0000313" key="3">
    <source>
        <dbReference type="Proteomes" id="UP000177521"/>
    </source>
</evidence>
<keyword evidence="1" id="KW-0472">Membrane</keyword>
<dbReference type="EMBL" id="MEWS01000050">
    <property type="protein sequence ID" value="OGC81124.1"/>
    <property type="molecule type" value="Genomic_DNA"/>
</dbReference>
<gene>
    <name evidence="2" type="ORF">A2788_00870</name>
</gene>
<proteinExistence type="predicted"/>
<dbReference type="AlphaFoldDB" id="A0A1F4XHN2"/>
<feature type="transmembrane region" description="Helical" evidence="1">
    <location>
        <begin position="41"/>
        <end position="61"/>
    </location>
</feature>
<protein>
    <submittedName>
        <fullName evidence="2">Uncharacterized protein</fullName>
    </submittedName>
</protein>
<dbReference type="Proteomes" id="UP000177521">
    <property type="component" value="Unassembled WGS sequence"/>
</dbReference>
<evidence type="ECO:0000256" key="1">
    <source>
        <dbReference type="SAM" id="Phobius"/>
    </source>
</evidence>
<comment type="caution">
    <text evidence="2">The sequence shown here is derived from an EMBL/GenBank/DDBJ whole genome shotgun (WGS) entry which is preliminary data.</text>
</comment>
<organism evidence="2 3">
    <name type="scientific">Candidatus Abawacabacteria bacterium RIFCSPHIGHO2_01_FULL_46_8</name>
    <dbReference type="NCBI Taxonomy" id="1817815"/>
    <lineage>
        <taxon>Bacteria</taxon>
        <taxon>Candidatus Abawacaibacteriota</taxon>
    </lineage>
</organism>
<sequence>MKKTVSCPKRPICLPTDRLHAACLQNKHYRVWHEFNEHNTVHWLVLFMVVMASIGLFTAAMPTAVHVVEAIEQPVVAPAPVAVPAPVPVKVVKSALKPTAKPVALTPKLAIAGQSVPAEILPQLAVATASFDTGIQVKYVKLLEQLLNDEVSKADIGSLLAAIEQ</sequence>
<keyword evidence="1" id="KW-1133">Transmembrane helix</keyword>
<reference evidence="2 3" key="1">
    <citation type="journal article" date="2016" name="Nat. Commun.">
        <title>Thousands of microbial genomes shed light on interconnected biogeochemical processes in an aquifer system.</title>
        <authorList>
            <person name="Anantharaman K."/>
            <person name="Brown C.T."/>
            <person name="Hug L.A."/>
            <person name="Sharon I."/>
            <person name="Castelle C.J."/>
            <person name="Probst A.J."/>
            <person name="Thomas B.C."/>
            <person name="Singh A."/>
            <person name="Wilkins M.J."/>
            <person name="Karaoz U."/>
            <person name="Brodie E.L."/>
            <person name="Williams K.H."/>
            <person name="Hubbard S.S."/>
            <person name="Banfield J.F."/>
        </authorList>
    </citation>
    <scope>NUCLEOTIDE SEQUENCE [LARGE SCALE GENOMIC DNA]</scope>
</reference>
<accession>A0A1F4XHN2</accession>
<name>A0A1F4XHN2_9BACT</name>